<dbReference type="PANTHER" id="PTHR33393:SF13">
    <property type="entry name" value="PGA BIOSYNTHESIS PROTEIN CAPA"/>
    <property type="match status" value="1"/>
</dbReference>
<keyword evidence="3" id="KW-0472">Membrane</keyword>
<dbReference type="Gene3D" id="3.60.21.10">
    <property type="match status" value="1"/>
</dbReference>
<keyword evidence="6" id="KW-1185">Reference proteome</keyword>
<feature type="domain" description="Capsule synthesis protein CapA" evidence="4">
    <location>
        <begin position="211"/>
        <end position="445"/>
    </location>
</feature>
<dbReference type="InterPro" id="IPR052169">
    <property type="entry name" value="CW_Biosynth-Accessory"/>
</dbReference>
<feature type="compositionally biased region" description="Polar residues" evidence="2">
    <location>
        <begin position="557"/>
        <end position="602"/>
    </location>
</feature>
<keyword evidence="3" id="KW-1133">Transmembrane helix</keyword>
<dbReference type="RefSeq" id="WP_264326227.1">
    <property type="nucleotide sequence ID" value="NZ_JADEXQ010000062.1"/>
</dbReference>
<evidence type="ECO:0000313" key="6">
    <source>
        <dbReference type="Proteomes" id="UP000625316"/>
    </source>
</evidence>
<organism evidence="5 6">
    <name type="scientific">Romeriopsis navalis LEGE 11480</name>
    <dbReference type="NCBI Taxonomy" id="2777977"/>
    <lineage>
        <taxon>Bacteria</taxon>
        <taxon>Bacillati</taxon>
        <taxon>Cyanobacteriota</taxon>
        <taxon>Cyanophyceae</taxon>
        <taxon>Leptolyngbyales</taxon>
        <taxon>Leptolyngbyaceae</taxon>
        <taxon>Romeriopsis</taxon>
        <taxon>Romeriopsis navalis</taxon>
    </lineage>
</organism>
<proteinExistence type="inferred from homology"/>
<gene>
    <name evidence="5" type="ORF">IQ266_16825</name>
</gene>
<feature type="region of interest" description="Disordered" evidence="2">
    <location>
        <begin position="524"/>
        <end position="613"/>
    </location>
</feature>
<comment type="caution">
    <text evidence="5">The sequence shown here is derived from an EMBL/GenBank/DDBJ whole genome shotgun (WGS) entry which is preliminary data.</text>
</comment>
<feature type="transmembrane region" description="Helical" evidence="3">
    <location>
        <begin position="146"/>
        <end position="165"/>
    </location>
</feature>
<keyword evidence="3" id="KW-0812">Transmembrane</keyword>
<dbReference type="SUPFAM" id="SSF56300">
    <property type="entry name" value="Metallo-dependent phosphatases"/>
    <property type="match status" value="1"/>
</dbReference>
<comment type="similarity">
    <text evidence="1">Belongs to the CapA family.</text>
</comment>
<dbReference type="SMART" id="SM00854">
    <property type="entry name" value="PGA_cap"/>
    <property type="match status" value="1"/>
</dbReference>
<accession>A0A928Z5L5</accession>
<dbReference type="AlphaFoldDB" id="A0A928Z5L5"/>
<evidence type="ECO:0000313" key="5">
    <source>
        <dbReference type="EMBL" id="MBE9031400.1"/>
    </source>
</evidence>
<evidence type="ECO:0000256" key="2">
    <source>
        <dbReference type="SAM" id="MobiDB-lite"/>
    </source>
</evidence>
<protein>
    <submittedName>
        <fullName evidence="5">CapA family protein</fullName>
    </submittedName>
</protein>
<dbReference type="InterPro" id="IPR029052">
    <property type="entry name" value="Metallo-depent_PP-like"/>
</dbReference>
<evidence type="ECO:0000259" key="4">
    <source>
        <dbReference type="SMART" id="SM00854"/>
    </source>
</evidence>
<dbReference type="Proteomes" id="UP000625316">
    <property type="component" value="Unassembled WGS sequence"/>
</dbReference>
<sequence length="630" mass="69386">MVYADGQQPASVSELARTGNLQAISYWLNARLAKYRLFARVDQVRSGNLRIVIELRPNAKRNANTPAFRNKLVRYVCHQLWQLNSPNIDGAMVAARYVGQSKLIWKQSVRIVSPARRIHLANSPQSVQRRVRQVSRKRKQFQAMRSVLISGSSVAAFVFGCWLGYADAPSEQTQASAVMAQFNRSETKVQAALETLSVNRPKELSQGDDVKLMFAGDVSFSPTYDATVGNNNKWSLGRMDELREADISMVNLDTPLTNTNQVLPGKKANIKASPNRVDVLSSGGVDLVNLANNSTMDYQSAGLSETINTLNQVGIATVGAGQNATAARRPVIMDVKGQRVAYLSYYDSDLHAATDANAGTNPRRNDRIAADIKSIRDQVNWVVVNYHWGESMAKYPGDWQIDLARFTVDQGADLVVGHHAKVLQGAEIYKGRPIAYSLGNFIFSGQTPEQTASDYDTAVLKVGLKDQKMRVEFLPVEVRNFQARVVKDARGQQILERIKDVSDIFDEPLTGPMILDAASNTATPLPTAEIPEQPAPPPVEPIQPSTELFKPSHDRPWNQNTFTVPSGESGQQGSAITEETAPQQLELPIQQNLPPSVPTQFDDSLESPKRRYAKAVIKPAPVALKQSATQ</sequence>
<dbReference type="PANTHER" id="PTHR33393">
    <property type="entry name" value="POLYGLUTAMINE SYNTHESIS ACCESSORY PROTEIN RV0574C-RELATED"/>
    <property type="match status" value="1"/>
</dbReference>
<evidence type="ECO:0000256" key="1">
    <source>
        <dbReference type="ARBA" id="ARBA00005662"/>
    </source>
</evidence>
<dbReference type="InterPro" id="IPR019079">
    <property type="entry name" value="Capsule_synth_CapA"/>
</dbReference>
<dbReference type="Pfam" id="PF09587">
    <property type="entry name" value="PGA_cap"/>
    <property type="match status" value="1"/>
</dbReference>
<evidence type="ECO:0000256" key="3">
    <source>
        <dbReference type="SAM" id="Phobius"/>
    </source>
</evidence>
<reference evidence="5" key="1">
    <citation type="submission" date="2020-10" db="EMBL/GenBank/DDBJ databases">
        <authorList>
            <person name="Castelo-Branco R."/>
            <person name="Eusebio N."/>
            <person name="Adriana R."/>
            <person name="Vieira A."/>
            <person name="Brugerolle De Fraissinette N."/>
            <person name="Rezende De Castro R."/>
            <person name="Schneider M.P."/>
            <person name="Vasconcelos V."/>
            <person name="Leao P.N."/>
        </authorList>
    </citation>
    <scope>NUCLEOTIDE SEQUENCE</scope>
    <source>
        <strain evidence="5">LEGE 11480</strain>
    </source>
</reference>
<name>A0A928Z5L5_9CYAN</name>
<dbReference type="CDD" id="cd07381">
    <property type="entry name" value="MPP_CapA"/>
    <property type="match status" value="1"/>
</dbReference>
<dbReference type="EMBL" id="JADEXQ010000062">
    <property type="protein sequence ID" value="MBE9031400.1"/>
    <property type="molecule type" value="Genomic_DNA"/>
</dbReference>